<evidence type="ECO:0000313" key="4">
    <source>
        <dbReference type="EMBL" id="EPH39553.1"/>
    </source>
</evidence>
<dbReference type="PATRIC" id="fig|1286094.4.peg.7282"/>
<dbReference type="GO" id="GO:0016787">
    <property type="term" value="F:hydrolase activity"/>
    <property type="evidence" value="ECO:0007669"/>
    <property type="project" value="UniProtKB-KW"/>
</dbReference>
<dbReference type="InterPro" id="IPR036380">
    <property type="entry name" value="Isochorismatase-like_sf"/>
</dbReference>
<dbReference type="PANTHER" id="PTHR43540">
    <property type="entry name" value="PEROXYUREIDOACRYLATE/UREIDOACRYLATE AMIDOHYDROLASE-RELATED"/>
    <property type="match status" value="1"/>
</dbReference>
<gene>
    <name evidence="4" type="ORF">STRAU_7357</name>
</gene>
<keyword evidence="1 4" id="KW-0378">Hydrolase</keyword>
<dbReference type="InterPro" id="IPR050272">
    <property type="entry name" value="Isochorismatase-like_hydrls"/>
</dbReference>
<evidence type="ECO:0000259" key="3">
    <source>
        <dbReference type="Pfam" id="PF00857"/>
    </source>
</evidence>
<organism evidence="4 5">
    <name type="scientific">Streptomyces aurantiacus JA 4570</name>
    <dbReference type="NCBI Taxonomy" id="1286094"/>
    <lineage>
        <taxon>Bacteria</taxon>
        <taxon>Bacillati</taxon>
        <taxon>Actinomycetota</taxon>
        <taxon>Actinomycetes</taxon>
        <taxon>Kitasatosporales</taxon>
        <taxon>Streptomycetaceae</taxon>
        <taxon>Streptomyces</taxon>
        <taxon>Streptomyces aurantiacus group</taxon>
    </lineage>
</organism>
<feature type="domain" description="Isochorismatase-like" evidence="3">
    <location>
        <begin position="28"/>
        <end position="165"/>
    </location>
</feature>
<dbReference type="EMBL" id="AOPZ01000519">
    <property type="protein sequence ID" value="EPH39553.1"/>
    <property type="molecule type" value="Genomic_DNA"/>
</dbReference>
<feature type="compositionally biased region" description="Low complexity" evidence="2">
    <location>
        <begin position="1"/>
        <end position="21"/>
    </location>
</feature>
<dbReference type="SUPFAM" id="SSF52499">
    <property type="entry name" value="Isochorismatase-like hydrolases"/>
    <property type="match status" value="1"/>
</dbReference>
<reference evidence="4 5" key="1">
    <citation type="submission" date="2013-02" db="EMBL/GenBank/DDBJ databases">
        <title>Draft Genome Sequence of Streptomyces aurantiacus, Which Produces Setomimycin.</title>
        <authorList>
            <person name="Gruening B.A."/>
            <person name="Praeg A."/>
            <person name="Erxleben A."/>
            <person name="Guenther S."/>
            <person name="Mueller M."/>
        </authorList>
    </citation>
    <scope>NUCLEOTIDE SEQUENCE [LARGE SCALE GENOMIC DNA]</scope>
    <source>
        <strain evidence="4 5">JA 4570</strain>
    </source>
</reference>
<proteinExistence type="predicted"/>
<dbReference type="PANTHER" id="PTHR43540:SF1">
    <property type="entry name" value="ISOCHORISMATASE HYDROLASE"/>
    <property type="match status" value="1"/>
</dbReference>
<evidence type="ECO:0000256" key="1">
    <source>
        <dbReference type="ARBA" id="ARBA00022801"/>
    </source>
</evidence>
<dbReference type="InterPro" id="IPR000868">
    <property type="entry name" value="Isochorismatase-like_dom"/>
</dbReference>
<protein>
    <submittedName>
        <fullName evidence="4">Putative Streptothricin hydrolase</fullName>
    </submittedName>
</protein>
<name>S3Z8U6_9ACTN</name>
<sequence>MMGHMSSATTSSSEPTSAGTAPVEPVEALIIVDTQSGFVVGDEAVPDAERLLPRMEQLLAKARAAGALVIQLQNDGPEGALDERGTPTWETHFPVDAERGELVFHKTVDDGFEETELEDVLRAEGVGALAVCGVMSEMCVSATSRTALDLGFRVVIPHDAHATYDIPAAAGISDVVPAATVSRVAEWALGDEVEIVPSVDDVSFVAL</sequence>
<feature type="region of interest" description="Disordered" evidence="2">
    <location>
        <begin position="1"/>
        <end position="22"/>
    </location>
</feature>
<dbReference type="Gene3D" id="3.40.50.850">
    <property type="entry name" value="Isochorismatase-like"/>
    <property type="match status" value="1"/>
</dbReference>
<keyword evidence="5" id="KW-1185">Reference proteome</keyword>
<evidence type="ECO:0000313" key="5">
    <source>
        <dbReference type="Proteomes" id="UP000014629"/>
    </source>
</evidence>
<dbReference type="AlphaFoldDB" id="S3Z8U6"/>
<comment type="caution">
    <text evidence="4">The sequence shown here is derived from an EMBL/GenBank/DDBJ whole genome shotgun (WGS) entry which is preliminary data.</text>
</comment>
<dbReference type="Proteomes" id="UP000014629">
    <property type="component" value="Unassembled WGS sequence"/>
</dbReference>
<evidence type="ECO:0000256" key="2">
    <source>
        <dbReference type="SAM" id="MobiDB-lite"/>
    </source>
</evidence>
<dbReference type="Pfam" id="PF00857">
    <property type="entry name" value="Isochorismatase"/>
    <property type="match status" value="1"/>
</dbReference>
<accession>S3Z8U6</accession>